<proteinExistence type="predicted"/>
<dbReference type="AlphaFoldDB" id="A0A3B0UKB4"/>
<dbReference type="PIRSF" id="PIRSF035652">
    <property type="entry name" value="CHP02436"/>
    <property type="match status" value="1"/>
</dbReference>
<name>A0A3B0UKB4_9ZZZZ</name>
<evidence type="ECO:0000313" key="1">
    <source>
        <dbReference type="EMBL" id="VAW31475.1"/>
    </source>
</evidence>
<dbReference type="InterPro" id="IPR012657">
    <property type="entry name" value="23S_rRNA-intervening_sequence"/>
</dbReference>
<reference evidence="1" key="1">
    <citation type="submission" date="2018-06" db="EMBL/GenBank/DDBJ databases">
        <authorList>
            <person name="Zhirakovskaya E."/>
        </authorList>
    </citation>
    <scope>NUCLEOTIDE SEQUENCE</scope>
</reference>
<accession>A0A3B0UKB4</accession>
<dbReference type="Gene3D" id="1.20.1440.60">
    <property type="entry name" value="23S rRNA-intervening sequence"/>
    <property type="match status" value="1"/>
</dbReference>
<dbReference type="Pfam" id="PF05635">
    <property type="entry name" value="23S_rRNA_IVP"/>
    <property type="match status" value="1"/>
</dbReference>
<protein>
    <recommendedName>
        <fullName evidence="2">Four helix bundle protein</fullName>
    </recommendedName>
</protein>
<dbReference type="PANTHER" id="PTHR38471">
    <property type="entry name" value="FOUR HELIX BUNDLE PROTEIN"/>
    <property type="match status" value="1"/>
</dbReference>
<sequence length="123" mass="13931">MARGQDIEDRLIAFAVRIVTLCDKMSNSRARNHVAGQLLRSGTAPAAHYAEARNAESDRDFIHKMKLALKEMNESRIWLRVLMDANLINAERLQELHHECEQLCRIFGASISTVKAKQTKTGK</sequence>
<dbReference type="NCBIfam" id="TIGR02436">
    <property type="entry name" value="four helix bundle protein"/>
    <property type="match status" value="1"/>
</dbReference>
<dbReference type="SUPFAM" id="SSF158446">
    <property type="entry name" value="IVS-encoded protein-like"/>
    <property type="match status" value="1"/>
</dbReference>
<dbReference type="PANTHER" id="PTHR38471:SF2">
    <property type="entry name" value="FOUR HELIX BUNDLE PROTEIN"/>
    <property type="match status" value="1"/>
</dbReference>
<dbReference type="EMBL" id="UOEU01000228">
    <property type="protein sequence ID" value="VAW31475.1"/>
    <property type="molecule type" value="Genomic_DNA"/>
</dbReference>
<evidence type="ECO:0008006" key="2">
    <source>
        <dbReference type="Google" id="ProtNLM"/>
    </source>
</evidence>
<dbReference type="InterPro" id="IPR036583">
    <property type="entry name" value="23S_rRNA_IVS_sf"/>
</dbReference>
<organism evidence="1">
    <name type="scientific">hydrothermal vent metagenome</name>
    <dbReference type="NCBI Taxonomy" id="652676"/>
    <lineage>
        <taxon>unclassified sequences</taxon>
        <taxon>metagenomes</taxon>
        <taxon>ecological metagenomes</taxon>
    </lineage>
</organism>
<gene>
    <name evidence="1" type="ORF">MNBD_CHLOROFLEXI01-1265</name>
</gene>